<evidence type="ECO:0000256" key="2">
    <source>
        <dbReference type="SAM" id="Phobius"/>
    </source>
</evidence>
<dbReference type="EMBL" id="BTGD01000003">
    <property type="protein sequence ID" value="GMM54566.1"/>
    <property type="molecule type" value="Genomic_DNA"/>
</dbReference>
<evidence type="ECO:0000256" key="1">
    <source>
        <dbReference type="SAM" id="MobiDB-lite"/>
    </source>
</evidence>
<evidence type="ECO:0000313" key="4">
    <source>
        <dbReference type="Proteomes" id="UP001377567"/>
    </source>
</evidence>
<reference evidence="3 4" key="1">
    <citation type="journal article" date="2023" name="Elife">
        <title>Identification of key yeast species and microbe-microbe interactions impacting larval growth of Drosophila in the wild.</title>
        <authorList>
            <person name="Mure A."/>
            <person name="Sugiura Y."/>
            <person name="Maeda R."/>
            <person name="Honda K."/>
            <person name="Sakurai N."/>
            <person name="Takahashi Y."/>
            <person name="Watada M."/>
            <person name="Katoh T."/>
            <person name="Gotoh A."/>
            <person name="Gotoh Y."/>
            <person name="Taniguchi I."/>
            <person name="Nakamura K."/>
            <person name="Hayashi T."/>
            <person name="Katayama T."/>
            <person name="Uemura T."/>
            <person name="Hattori Y."/>
        </authorList>
    </citation>
    <scope>NUCLEOTIDE SEQUENCE [LARGE SCALE GENOMIC DNA]</scope>
    <source>
        <strain evidence="3 4">KH-74</strain>
    </source>
</reference>
<feature type="transmembrane region" description="Helical" evidence="2">
    <location>
        <begin position="316"/>
        <end position="336"/>
    </location>
</feature>
<feature type="compositionally biased region" description="Low complexity" evidence="1">
    <location>
        <begin position="176"/>
        <end position="195"/>
    </location>
</feature>
<protein>
    <submittedName>
        <fullName evidence="3">Asi2 protein</fullName>
    </submittedName>
</protein>
<name>A0AAV5RV98_MAUHU</name>
<feature type="region of interest" description="Disordered" evidence="1">
    <location>
        <begin position="173"/>
        <end position="195"/>
    </location>
</feature>
<feature type="region of interest" description="Disordered" evidence="1">
    <location>
        <begin position="106"/>
        <end position="129"/>
    </location>
</feature>
<comment type="caution">
    <text evidence="3">The sequence shown here is derived from an EMBL/GenBank/DDBJ whole genome shotgun (WGS) entry which is preliminary data.</text>
</comment>
<proteinExistence type="predicted"/>
<gene>
    <name evidence="3" type="ORF">DAKH74_011820</name>
</gene>
<keyword evidence="2" id="KW-1133">Transmembrane helix</keyword>
<sequence length="390" mass="41943">MHSSSEDESVEYSGYDYNDYTDHSGYPDAPHPNDTHPATESLGGYSPVHWAGEPQFDLPPHTDSPVDSDADSNADSDADPLFARFAELADRPRDALGDPLGEALSEELSETAAEGTHARSRSRPRSRHAHIAGVHPRHNHNAAAAPGAAAPPGNRRTLADILAALERDLSRLQRRGGNPNANATENNAANAPNAGATPFAPQRSYFATLVHNLLMLDYFVMVVLFPFSFYNLLRSAFSAVTLSEHDFVAEVAVYLGERVVSRTAESAAPVVLLGYAEGSPLGLLGKFHNIAVHYSAPLLRRALHTVTSQDSPTRTYILYAYTGVIKALVVGAYCAYGLGGTAYLVLAGFFFVFCLALTVVRRYRGVQQLLVATLLVAVPGGDSFGTAYLE</sequence>
<evidence type="ECO:0000313" key="3">
    <source>
        <dbReference type="EMBL" id="GMM54566.1"/>
    </source>
</evidence>
<feature type="region of interest" description="Disordered" evidence="1">
    <location>
        <begin position="1"/>
        <end position="77"/>
    </location>
</feature>
<dbReference type="AlphaFoldDB" id="A0AAV5RV98"/>
<feature type="transmembrane region" description="Helical" evidence="2">
    <location>
        <begin position="342"/>
        <end position="360"/>
    </location>
</feature>
<feature type="compositionally biased region" description="Acidic residues" evidence="1">
    <location>
        <begin position="66"/>
        <end position="77"/>
    </location>
</feature>
<accession>A0AAV5RV98</accession>
<feature type="compositionally biased region" description="Acidic residues" evidence="1">
    <location>
        <begin position="1"/>
        <end position="10"/>
    </location>
</feature>
<keyword evidence="2" id="KW-0472">Membrane</keyword>
<keyword evidence="2" id="KW-0812">Transmembrane</keyword>
<feature type="compositionally biased region" description="Basic residues" evidence="1">
    <location>
        <begin position="118"/>
        <end position="129"/>
    </location>
</feature>
<keyword evidence="4" id="KW-1185">Reference proteome</keyword>
<feature type="transmembrane region" description="Helical" evidence="2">
    <location>
        <begin position="213"/>
        <end position="233"/>
    </location>
</feature>
<dbReference type="Proteomes" id="UP001377567">
    <property type="component" value="Unassembled WGS sequence"/>
</dbReference>
<organism evidence="3 4">
    <name type="scientific">Maudiozyma humilis</name>
    <name type="common">Sour dough yeast</name>
    <name type="synonym">Kazachstania humilis</name>
    <dbReference type="NCBI Taxonomy" id="51915"/>
    <lineage>
        <taxon>Eukaryota</taxon>
        <taxon>Fungi</taxon>
        <taxon>Dikarya</taxon>
        <taxon>Ascomycota</taxon>
        <taxon>Saccharomycotina</taxon>
        <taxon>Saccharomycetes</taxon>
        <taxon>Saccharomycetales</taxon>
        <taxon>Saccharomycetaceae</taxon>
        <taxon>Maudiozyma</taxon>
    </lineage>
</organism>